<sequence>MFSCDPPPLVTVTLLFRSKTKFTDLPHVVTAVSLFLDASVELPLHVACQFGSLTLLDRIWNSSDVYTNTNNSKSDDTWSLRRFLRTDPHYKQYQFTQSME</sequence>
<dbReference type="Proteomes" id="UP000198211">
    <property type="component" value="Unassembled WGS sequence"/>
</dbReference>
<organism evidence="1 2">
    <name type="scientific">Phytophthora megakarya</name>
    <dbReference type="NCBI Taxonomy" id="4795"/>
    <lineage>
        <taxon>Eukaryota</taxon>
        <taxon>Sar</taxon>
        <taxon>Stramenopiles</taxon>
        <taxon>Oomycota</taxon>
        <taxon>Peronosporomycetes</taxon>
        <taxon>Peronosporales</taxon>
        <taxon>Peronosporaceae</taxon>
        <taxon>Phytophthora</taxon>
    </lineage>
</organism>
<accession>A0A225VWN5</accession>
<dbReference type="EMBL" id="NBNE01002641">
    <property type="protein sequence ID" value="OWZ09856.1"/>
    <property type="molecule type" value="Genomic_DNA"/>
</dbReference>
<evidence type="ECO:0000313" key="1">
    <source>
        <dbReference type="EMBL" id="OWZ09856.1"/>
    </source>
</evidence>
<evidence type="ECO:0000313" key="2">
    <source>
        <dbReference type="Proteomes" id="UP000198211"/>
    </source>
</evidence>
<keyword evidence="2" id="KW-1185">Reference proteome</keyword>
<dbReference type="AlphaFoldDB" id="A0A225VWN5"/>
<proteinExistence type="predicted"/>
<comment type="caution">
    <text evidence="1">The sequence shown here is derived from an EMBL/GenBank/DDBJ whole genome shotgun (WGS) entry which is preliminary data.</text>
</comment>
<gene>
    <name evidence="1" type="ORF">PHMEG_00017376</name>
</gene>
<name>A0A225VWN5_9STRA</name>
<reference evidence="2" key="1">
    <citation type="submission" date="2017-03" db="EMBL/GenBank/DDBJ databases">
        <title>Phytopthora megakarya and P. palmivora, two closely related causual agents of cacao black pod achieved similar genome size and gene model numbers by different mechanisms.</title>
        <authorList>
            <person name="Ali S."/>
            <person name="Shao J."/>
            <person name="Larry D.J."/>
            <person name="Kronmiller B."/>
            <person name="Shen D."/>
            <person name="Strem M.D."/>
            <person name="Melnick R.L."/>
            <person name="Guiltinan M.J."/>
            <person name="Tyler B.M."/>
            <person name="Meinhardt L.W."/>
            <person name="Bailey B.A."/>
        </authorList>
    </citation>
    <scope>NUCLEOTIDE SEQUENCE [LARGE SCALE GENOMIC DNA]</scope>
    <source>
        <strain evidence="2">zdho120</strain>
    </source>
</reference>
<protein>
    <submittedName>
        <fullName evidence="1">Uncharacterized protein</fullName>
    </submittedName>
</protein>
<dbReference type="OrthoDB" id="128754at2759"/>